<evidence type="ECO:0000313" key="8">
    <source>
        <dbReference type="EMBL" id="KAJ3428704.1"/>
    </source>
</evidence>
<dbReference type="InterPro" id="IPR004367">
    <property type="entry name" value="Cyclin_C-dom"/>
</dbReference>
<feature type="compositionally biased region" description="Polar residues" evidence="5">
    <location>
        <begin position="27"/>
        <end position="41"/>
    </location>
</feature>
<evidence type="ECO:0000256" key="3">
    <source>
        <dbReference type="ARBA" id="ARBA00023306"/>
    </source>
</evidence>
<dbReference type="InterPro" id="IPR013763">
    <property type="entry name" value="Cyclin-like_dom"/>
</dbReference>
<dbReference type="AlphaFoldDB" id="A0AAV7YJ43"/>
<gene>
    <name evidence="8" type="ORF">M0812_24034</name>
</gene>
<accession>A0AAV7YJ43</accession>
<feature type="compositionally biased region" description="Polar residues" evidence="5">
    <location>
        <begin position="61"/>
        <end position="72"/>
    </location>
</feature>
<keyword evidence="1" id="KW-0132">Cell division</keyword>
<comment type="caution">
    <text evidence="8">The sequence shown here is derived from an EMBL/GenBank/DDBJ whole genome shotgun (WGS) entry which is preliminary data.</text>
</comment>
<dbReference type="CDD" id="cd20537">
    <property type="entry name" value="CYCLIN_CCNO-like_rpt2"/>
    <property type="match status" value="1"/>
</dbReference>
<dbReference type="Pfam" id="PF00134">
    <property type="entry name" value="Cyclin_N"/>
    <property type="match status" value="1"/>
</dbReference>
<dbReference type="EMBL" id="JANTQA010000057">
    <property type="protein sequence ID" value="KAJ3428704.1"/>
    <property type="molecule type" value="Genomic_DNA"/>
</dbReference>
<dbReference type="FunFam" id="1.10.472.10:FF:000001">
    <property type="entry name" value="G2/mitotic-specific cyclin"/>
    <property type="match status" value="1"/>
</dbReference>
<sequence length="584" mass="68426">MSIPNKSNTENEDNNSKNNKMNHKNNRPFSNMREVQNLQSQPRKREFCTNKQVTIKKNRRLNSNSSPNIQKLSNKKKNVISAIKSKQTFSNLKNSKQKKDNHANCTPGASYTKILNSVEKEKIFRNSNLSKTKETSNLRVFNKNKKEEMKFIIKKNLKPQFQKENSTKIANDNYEDFDDDDDDDGDEDEEEDTMSKNDIDNKNNIIQEINNQQTFPDSQQHPKILLPNPNSMISPTRSKSKIVAESETEIDSETETETETDSDSDSDSDSYSDSDPEFESINKSLQINRQFNNHDPNPNQTMCRPEKQNLSDLYLKLIQDPNFYSEYGNDYINSLLNTKNHYPEVDYIKKKQIYVNNEMRTLLIRWLNEVCHEYELQPETFYLAINYLDRFLSKMKIYRRHIQLVGVTSLLIASKFEEIRPPAVNDFSYITKNTYSEALILQCEIQIINVLKFRFRVLTPIPFLKFFLFLTKANKKTKLLAYYISELQVPHIYFLKFKPEVIALSSIAIANLILNKFGKDDWNNMLTNFPQFHLTNLIPCILKLTQLYKNISKLKNCPIFEKFNQDNFLNVSSIPIRTIIFENK</sequence>
<dbReference type="SUPFAM" id="SSF47954">
    <property type="entry name" value="Cyclin-like"/>
    <property type="match status" value="2"/>
</dbReference>
<dbReference type="GO" id="GO:0051301">
    <property type="term" value="P:cell division"/>
    <property type="evidence" value="ECO:0007669"/>
    <property type="project" value="UniProtKB-KW"/>
</dbReference>
<feature type="region of interest" description="Disordered" evidence="5">
    <location>
        <begin position="1"/>
        <end position="77"/>
    </location>
</feature>
<dbReference type="SMART" id="SM00385">
    <property type="entry name" value="CYCLIN"/>
    <property type="match status" value="2"/>
</dbReference>
<feature type="region of interest" description="Disordered" evidence="5">
    <location>
        <begin position="153"/>
        <end position="278"/>
    </location>
</feature>
<dbReference type="InterPro" id="IPR036915">
    <property type="entry name" value="Cyclin-like_sf"/>
</dbReference>
<dbReference type="PANTHER" id="PTHR10177">
    <property type="entry name" value="CYCLINS"/>
    <property type="match status" value="1"/>
</dbReference>
<feature type="compositionally biased region" description="Polar residues" evidence="5">
    <location>
        <begin position="228"/>
        <end position="237"/>
    </location>
</feature>
<dbReference type="InterPro" id="IPR048258">
    <property type="entry name" value="Cyclins_cyclin-box"/>
</dbReference>
<evidence type="ECO:0000259" key="7">
    <source>
        <dbReference type="SMART" id="SM01332"/>
    </source>
</evidence>
<dbReference type="Pfam" id="PF02984">
    <property type="entry name" value="Cyclin_C"/>
    <property type="match status" value="1"/>
</dbReference>
<proteinExistence type="inferred from homology"/>
<feature type="compositionally biased region" description="Low complexity" evidence="5">
    <location>
        <begin position="202"/>
        <end position="213"/>
    </location>
</feature>
<evidence type="ECO:0000313" key="9">
    <source>
        <dbReference type="Proteomes" id="UP001146793"/>
    </source>
</evidence>
<evidence type="ECO:0000259" key="6">
    <source>
        <dbReference type="SMART" id="SM00385"/>
    </source>
</evidence>
<feature type="domain" description="Cyclin-like" evidence="6">
    <location>
        <begin position="365"/>
        <end position="449"/>
    </location>
</feature>
<name>A0AAV7YJ43_9EUKA</name>
<dbReference type="GO" id="GO:0044772">
    <property type="term" value="P:mitotic cell cycle phase transition"/>
    <property type="evidence" value="ECO:0007669"/>
    <property type="project" value="InterPro"/>
</dbReference>
<dbReference type="Proteomes" id="UP001146793">
    <property type="component" value="Unassembled WGS sequence"/>
</dbReference>
<keyword evidence="2 4" id="KW-0195">Cyclin</keyword>
<feature type="domain" description="Cyclin-like" evidence="6">
    <location>
        <begin position="462"/>
        <end position="546"/>
    </location>
</feature>
<protein>
    <submittedName>
        <fullName evidence="8">Cyclin-a1-1</fullName>
    </submittedName>
</protein>
<dbReference type="PROSITE" id="PS00292">
    <property type="entry name" value="CYCLINS"/>
    <property type="match status" value="1"/>
</dbReference>
<feature type="domain" description="Cyclin C-terminal" evidence="7">
    <location>
        <begin position="458"/>
        <end position="577"/>
    </location>
</feature>
<reference evidence="8" key="1">
    <citation type="submission" date="2022-08" db="EMBL/GenBank/DDBJ databases">
        <title>Novel sulphate-reducing endosymbionts in the free-living metamonad Anaeramoeba.</title>
        <authorList>
            <person name="Jerlstrom-Hultqvist J."/>
            <person name="Cepicka I."/>
            <person name="Gallot-Lavallee L."/>
            <person name="Salas-Leiva D."/>
            <person name="Curtis B.A."/>
            <person name="Zahonova K."/>
            <person name="Pipaliya S."/>
            <person name="Dacks J."/>
            <person name="Roger A.J."/>
        </authorList>
    </citation>
    <scope>NUCLEOTIDE SEQUENCE</scope>
    <source>
        <strain evidence="8">Busselton2</strain>
    </source>
</reference>
<dbReference type="Gene3D" id="1.10.472.10">
    <property type="entry name" value="Cyclin-like"/>
    <property type="match status" value="2"/>
</dbReference>
<dbReference type="GO" id="GO:0016538">
    <property type="term" value="F:cyclin-dependent protein serine/threonine kinase regulator activity"/>
    <property type="evidence" value="ECO:0007669"/>
    <property type="project" value="InterPro"/>
</dbReference>
<organism evidence="8 9">
    <name type="scientific">Anaeramoeba flamelloides</name>
    <dbReference type="NCBI Taxonomy" id="1746091"/>
    <lineage>
        <taxon>Eukaryota</taxon>
        <taxon>Metamonada</taxon>
        <taxon>Anaeramoebidae</taxon>
        <taxon>Anaeramoeba</taxon>
    </lineage>
</organism>
<comment type="similarity">
    <text evidence="4">Belongs to the cyclin family.</text>
</comment>
<evidence type="ECO:0000256" key="2">
    <source>
        <dbReference type="ARBA" id="ARBA00023127"/>
    </source>
</evidence>
<feature type="compositionally biased region" description="Acidic residues" evidence="5">
    <location>
        <begin position="173"/>
        <end position="192"/>
    </location>
</feature>
<dbReference type="InterPro" id="IPR006671">
    <property type="entry name" value="Cyclin_N"/>
</dbReference>
<evidence type="ECO:0000256" key="4">
    <source>
        <dbReference type="RuleBase" id="RU000383"/>
    </source>
</evidence>
<feature type="compositionally biased region" description="Acidic residues" evidence="5">
    <location>
        <begin position="246"/>
        <end position="278"/>
    </location>
</feature>
<evidence type="ECO:0000256" key="5">
    <source>
        <dbReference type="SAM" id="MobiDB-lite"/>
    </source>
</evidence>
<dbReference type="SMART" id="SM01332">
    <property type="entry name" value="Cyclin_C"/>
    <property type="match status" value="1"/>
</dbReference>
<evidence type="ECO:0000256" key="1">
    <source>
        <dbReference type="ARBA" id="ARBA00022618"/>
    </source>
</evidence>
<keyword evidence="3" id="KW-0131">Cell cycle</keyword>
<dbReference type="InterPro" id="IPR039361">
    <property type="entry name" value="Cyclin"/>
</dbReference>